<dbReference type="EMBL" id="BQKB01000007">
    <property type="protein sequence ID" value="GJM51820.1"/>
    <property type="molecule type" value="Genomic_DNA"/>
</dbReference>
<feature type="domain" description="Lipocalin-like" evidence="1">
    <location>
        <begin position="35"/>
        <end position="121"/>
    </location>
</feature>
<keyword evidence="5" id="KW-1185">Reference proteome</keyword>
<feature type="domain" description="Lipocalin-like" evidence="1">
    <location>
        <begin position="137"/>
        <end position="208"/>
    </location>
</feature>
<dbReference type="InterPro" id="IPR024311">
    <property type="entry name" value="Lipocalin-like"/>
</dbReference>
<proteinExistence type="predicted"/>
<dbReference type="AlphaFoldDB" id="A0AAV5ATP3"/>
<evidence type="ECO:0000313" key="2">
    <source>
        <dbReference type="EMBL" id="GJM50667.1"/>
    </source>
</evidence>
<dbReference type="PROSITE" id="PS51257">
    <property type="entry name" value="PROKAR_LIPOPROTEIN"/>
    <property type="match status" value="1"/>
</dbReference>
<dbReference type="Proteomes" id="UP001207736">
    <property type="component" value="Unassembled WGS sequence"/>
</dbReference>
<evidence type="ECO:0000313" key="3">
    <source>
        <dbReference type="EMBL" id="GJM51820.1"/>
    </source>
</evidence>
<evidence type="ECO:0000313" key="5">
    <source>
        <dbReference type="Proteomes" id="UP001208692"/>
    </source>
</evidence>
<protein>
    <recommendedName>
        <fullName evidence="1">Lipocalin-like domain-containing protein</fullName>
    </recommendedName>
</protein>
<dbReference type="RefSeq" id="WP_264845425.1">
    <property type="nucleotide sequence ID" value="NZ_BPMA01000012.1"/>
</dbReference>
<accession>A0AAV5ATP3</accession>
<evidence type="ECO:0000313" key="4">
    <source>
        <dbReference type="Proteomes" id="UP001207736"/>
    </source>
</evidence>
<dbReference type="EMBL" id="BQKA01000033">
    <property type="protein sequence ID" value="GJM50667.1"/>
    <property type="molecule type" value="Genomic_DNA"/>
</dbReference>
<dbReference type="Pfam" id="PF13648">
    <property type="entry name" value="Lipocalin_4"/>
    <property type="match status" value="2"/>
</dbReference>
<evidence type="ECO:0000259" key="1">
    <source>
        <dbReference type="Pfam" id="PF13648"/>
    </source>
</evidence>
<comment type="caution">
    <text evidence="2">The sequence shown here is derived from an EMBL/GenBank/DDBJ whole genome shotgun (WGS) entry which is preliminary data.</text>
</comment>
<gene>
    <name evidence="2" type="ORF">RCZ15_16400</name>
    <name evidence="3" type="ORF">RCZ16_01380</name>
</gene>
<name>A0AAV5ATP3_9FLAO</name>
<organism evidence="2 4">
    <name type="scientific">Capnocytophaga catalasegens</name>
    <dbReference type="NCBI Taxonomy" id="1004260"/>
    <lineage>
        <taxon>Bacteria</taxon>
        <taxon>Pseudomonadati</taxon>
        <taxon>Bacteroidota</taxon>
        <taxon>Flavobacteriia</taxon>
        <taxon>Flavobacteriales</taxon>
        <taxon>Flavobacteriaceae</taxon>
        <taxon>Capnocytophaga</taxon>
    </lineage>
</organism>
<dbReference type="Proteomes" id="UP001208692">
    <property type="component" value="Unassembled WGS sequence"/>
</dbReference>
<reference evidence="2 5" key="1">
    <citation type="submission" date="2021-11" db="EMBL/GenBank/DDBJ databases">
        <title>Draft genome sequence of Capnocytophaga sp. strain KC07075 isolated from cat oral cavity.</title>
        <authorList>
            <person name="Suzuki M."/>
            <person name="Imaoka K."/>
            <person name="Kimura M."/>
            <person name="Morikawa S."/>
            <person name="Maeda K."/>
        </authorList>
    </citation>
    <scope>NUCLEOTIDE SEQUENCE</scope>
    <source>
        <strain evidence="2">KC07075</strain>
        <strain evidence="3 5">KC07079</strain>
    </source>
</reference>
<sequence length="242" mass="27086">MKKFLTLALIAGIALVSCSKSDGDTQDVQNDINQLIGEWKLQSETENGNNLLNDCNKQDSYVFKSDKTYTRIHYSVYGTGCKKEEGYGVFSIKGNQLTFINGKTGTEETGNFSVKENILTLSNGGYIVVYDKVQNPLIGIWDIQTKTINGSIQALSDCKKKETLVFTEKTINRIESEMQNGVCTSLGDDIATYVISDNKLIETDEGESEEFTFYLNHNILTMTLVEQDNNVTITTITTYQKR</sequence>